<evidence type="ECO:0000256" key="12">
    <source>
        <dbReference type="ARBA" id="ARBA00023136"/>
    </source>
</evidence>
<dbReference type="SUPFAM" id="SSF53474">
    <property type="entry name" value="alpha/beta-Hydrolases"/>
    <property type="match status" value="1"/>
</dbReference>
<evidence type="ECO:0000256" key="14">
    <source>
        <dbReference type="ARBA" id="ARBA00026104"/>
    </source>
</evidence>
<feature type="region of interest" description="Disordered" evidence="15">
    <location>
        <begin position="1"/>
        <end position="21"/>
    </location>
</feature>
<dbReference type="Proteomes" id="UP000383932">
    <property type="component" value="Unassembled WGS sequence"/>
</dbReference>
<evidence type="ECO:0000256" key="11">
    <source>
        <dbReference type="ARBA" id="ARBA00023098"/>
    </source>
</evidence>
<evidence type="ECO:0000259" key="16">
    <source>
        <dbReference type="Pfam" id="PF01764"/>
    </source>
</evidence>
<evidence type="ECO:0000256" key="7">
    <source>
        <dbReference type="ARBA" id="ARBA00022801"/>
    </source>
</evidence>
<dbReference type="Pfam" id="PF01764">
    <property type="entry name" value="Lipase_3"/>
    <property type="match status" value="1"/>
</dbReference>
<name>A0A5N5QMH7_9AGAM</name>
<comment type="cofactor">
    <cofactor evidence="1">
        <name>Ca(2+)</name>
        <dbReference type="ChEBI" id="CHEBI:29108"/>
    </cofactor>
</comment>
<comment type="subcellular location">
    <subcellularLocation>
        <location evidence="2">Cell membrane</location>
        <topology evidence="2">Multi-pass membrane protein</topology>
    </subcellularLocation>
</comment>
<dbReference type="OrthoDB" id="438440at2759"/>
<evidence type="ECO:0000256" key="15">
    <source>
        <dbReference type="SAM" id="MobiDB-lite"/>
    </source>
</evidence>
<keyword evidence="9" id="KW-0442">Lipid degradation</keyword>
<gene>
    <name evidence="17" type="ORF">CTheo_3789</name>
</gene>
<keyword evidence="11" id="KW-0443">Lipid metabolism</keyword>
<dbReference type="EC" id="3.1.1.116" evidence="14"/>
<reference evidence="17 18" key="1">
    <citation type="journal article" date="2019" name="Fungal Biol. Biotechnol.">
        <title>Draft genome sequence of fastidious pathogen Ceratobasidium theobromae, which causes vascular-streak dieback in Theobroma cacao.</title>
        <authorList>
            <person name="Ali S.S."/>
            <person name="Asman A."/>
            <person name="Shao J."/>
            <person name="Firmansyah A.P."/>
            <person name="Susilo A.W."/>
            <person name="Rosmana A."/>
            <person name="McMahon P."/>
            <person name="Junaid M."/>
            <person name="Guest D."/>
            <person name="Kheng T.Y."/>
            <person name="Meinhardt L.W."/>
            <person name="Bailey B.A."/>
        </authorList>
    </citation>
    <scope>NUCLEOTIDE SEQUENCE [LARGE SCALE GENOMIC DNA]</scope>
    <source>
        <strain evidence="17 18">CT2</strain>
    </source>
</reference>
<dbReference type="GO" id="GO:0016298">
    <property type="term" value="F:lipase activity"/>
    <property type="evidence" value="ECO:0007669"/>
    <property type="project" value="TreeGrafter"/>
</dbReference>
<comment type="catalytic activity">
    <reaction evidence="13">
        <text>a 1,2-diacyl-sn-glycerol + H2O = a 2-acylglycerol + a fatty acid + H(+)</text>
        <dbReference type="Rhea" id="RHEA:33275"/>
        <dbReference type="ChEBI" id="CHEBI:15377"/>
        <dbReference type="ChEBI" id="CHEBI:15378"/>
        <dbReference type="ChEBI" id="CHEBI:17389"/>
        <dbReference type="ChEBI" id="CHEBI:17815"/>
        <dbReference type="ChEBI" id="CHEBI:28868"/>
        <dbReference type="EC" id="3.1.1.116"/>
    </reaction>
    <physiologicalReaction direction="left-to-right" evidence="13">
        <dbReference type="Rhea" id="RHEA:33276"/>
    </physiologicalReaction>
</comment>
<evidence type="ECO:0000256" key="13">
    <source>
        <dbReference type="ARBA" id="ARBA00024531"/>
    </source>
</evidence>
<proteinExistence type="predicted"/>
<evidence type="ECO:0000256" key="8">
    <source>
        <dbReference type="ARBA" id="ARBA00022837"/>
    </source>
</evidence>
<dbReference type="InterPro" id="IPR002921">
    <property type="entry name" value="Fungal_lipase-type"/>
</dbReference>
<organism evidence="17 18">
    <name type="scientific">Ceratobasidium theobromae</name>
    <dbReference type="NCBI Taxonomy" id="1582974"/>
    <lineage>
        <taxon>Eukaryota</taxon>
        <taxon>Fungi</taxon>
        <taxon>Dikarya</taxon>
        <taxon>Basidiomycota</taxon>
        <taxon>Agaricomycotina</taxon>
        <taxon>Agaricomycetes</taxon>
        <taxon>Cantharellales</taxon>
        <taxon>Ceratobasidiaceae</taxon>
        <taxon>Ceratobasidium</taxon>
    </lineage>
</organism>
<sequence>MQPRNENEARGSGPLEQPQEPIPAWHRLSNMGLAAASVATSFGFTAATRGTQLGFGIARGITSAIAYNSTALVEQVVFGEQIGAARTIGSAINSAFGLAESVALAPIQLGHNIASTSLVAASSSLDLLVWMFGTQEVVFSLAEFRKLVQREWSSPPGAETLPPERYSAASIARALVAWAALQDATSKWGMQKCLKGTKEIPMAEWRGRQQPQDSRVMGEADIEPLGGDFEIIVTADEQLPDCGGTLVQAQISNFRPPGAYIWAEQEEEPASEPVEPPSSSRASTLLENIKPSITCGPVVDWACLRPILRRMSHLVVGGYGGASFLFFGLTFPSTGESSSSNKSENGAESEQNISKIVQKAESEACAPPSRPAEPRRSWWGLITGRHDQEIFERFAQHELESVGERANTAVLGDANLLPRFWVLTDHARKQVVLVLRGTYSLNELAIDLTCEPVPFMPVRENPLFGLQNTPAVTSNQEQESSETHLVHGGMLLTARLMGLPGKPVHTAVAKALKSNRGYELVLTGHSLGAGVASLLSLMWADPITGLTVRASGLPSHRRVTAYCFAPPCVMSPQLSKLAKSMVTCFVYSHDIVSRLSLGSVRDMQRAAAWLCFGTGEESCGNVLSKATRRRFGRWGEDADAEATEKWLLAFRKTLEANMNMADLFPPGRVLWALNDCDVTQQATETANPTEIQPGILRLFEVEDVESAFSQIVFSRDMLS</sequence>
<evidence type="ECO:0000256" key="2">
    <source>
        <dbReference type="ARBA" id="ARBA00004651"/>
    </source>
</evidence>
<dbReference type="GO" id="GO:0046340">
    <property type="term" value="P:diacylglycerol catabolic process"/>
    <property type="evidence" value="ECO:0007669"/>
    <property type="project" value="TreeGrafter"/>
</dbReference>
<evidence type="ECO:0000256" key="10">
    <source>
        <dbReference type="ARBA" id="ARBA00022989"/>
    </source>
</evidence>
<accession>A0A5N5QMH7</accession>
<dbReference type="InterPro" id="IPR052214">
    <property type="entry name" value="DAG_Lipase-Related"/>
</dbReference>
<keyword evidence="8" id="KW-0106">Calcium</keyword>
<evidence type="ECO:0000256" key="1">
    <source>
        <dbReference type="ARBA" id="ARBA00001913"/>
    </source>
</evidence>
<keyword evidence="10" id="KW-1133">Transmembrane helix</keyword>
<evidence type="ECO:0000256" key="3">
    <source>
        <dbReference type="ARBA" id="ARBA00022475"/>
    </source>
</evidence>
<keyword evidence="5" id="KW-0812">Transmembrane</keyword>
<dbReference type="GO" id="GO:0019369">
    <property type="term" value="P:arachidonate metabolic process"/>
    <property type="evidence" value="ECO:0007669"/>
    <property type="project" value="TreeGrafter"/>
</dbReference>
<comment type="caution">
    <text evidence="17">The sequence shown here is derived from an EMBL/GenBank/DDBJ whole genome shotgun (WGS) entry which is preliminary data.</text>
</comment>
<feature type="domain" description="Fungal lipase-type" evidence="16">
    <location>
        <begin position="432"/>
        <end position="596"/>
    </location>
</feature>
<dbReference type="Gene3D" id="3.40.50.1820">
    <property type="entry name" value="alpha/beta hydrolase"/>
    <property type="match status" value="1"/>
</dbReference>
<evidence type="ECO:0000256" key="9">
    <source>
        <dbReference type="ARBA" id="ARBA00022963"/>
    </source>
</evidence>
<dbReference type="GO" id="GO:0005886">
    <property type="term" value="C:plasma membrane"/>
    <property type="evidence" value="ECO:0007669"/>
    <property type="project" value="UniProtKB-SubCell"/>
</dbReference>
<dbReference type="AlphaFoldDB" id="A0A5N5QMH7"/>
<dbReference type="InterPro" id="IPR029058">
    <property type="entry name" value="AB_hydrolase_fold"/>
</dbReference>
<keyword evidence="7" id="KW-0378">Hydrolase</keyword>
<evidence type="ECO:0000256" key="5">
    <source>
        <dbReference type="ARBA" id="ARBA00022692"/>
    </source>
</evidence>
<keyword evidence="18" id="KW-1185">Reference proteome</keyword>
<evidence type="ECO:0000256" key="4">
    <source>
        <dbReference type="ARBA" id="ARBA00022553"/>
    </source>
</evidence>
<dbReference type="CDD" id="cd00519">
    <property type="entry name" value="Lipase_3"/>
    <property type="match status" value="1"/>
</dbReference>
<keyword evidence="3" id="KW-1003">Cell membrane</keyword>
<dbReference type="PANTHER" id="PTHR45792:SF8">
    <property type="entry name" value="DIACYLGLYCEROL LIPASE-ALPHA"/>
    <property type="match status" value="1"/>
</dbReference>
<keyword evidence="4" id="KW-0597">Phosphoprotein</keyword>
<evidence type="ECO:0000313" key="17">
    <source>
        <dbReference type="EMBL" id="KAB5592721.1"/>
    </source>
</evidence>
<dbReference type="EMBL" id="SSOP01000055">
    <property type="protein sequence ID" value="KAB5592721.1"/>
    <property type="molecule type" value="Genomic_DNA"/>
</dbReference>
<keyword evidence="6" id="KW-0479">Metal-binding</keyword>
<keyword evidence="12" id="KW-0472">Membrane</keyword>
<dbReference type="GO" id="GO:0046872">
    <property type="term" value="F:metal ion binding"/>
    <property type="evidence" value="ECO:0007669"/>
    <property type="project" value="UniProtKB-KW"/>
</dbReference>
<dbReference type="PANTHER" id="PTHR45792">
    <property type="entry name" value="DIACYLGLYCEROL LIPASE HOMOLOG-RELATED"/>
    <property type="match status" value="1"/>
</dbReference>
<evidence type="ECO:0000256" key="6">
    <source>
        <dbReference type="ARBA" id="ARBA00022723"/>
    </source>
</evidence>
<evidence type="ECO:0000313" key="18">
    <source>
        <dbReference type="Proteomes" id="UP000383932"/>
    </source>
</evidence>
<protein>
    <recommendedName>
        <fullName evidence="14">sn-1-specific diacylglycerol lipase</fullName>
        <ecNumber evidence="14">3.1.1.116</ecNumber>
    </recommendedName>
</protein>